<keyword evidence="2" id="KW-0808">Transferase</keyword>
<evidence type="ECO:0000259" key="1">
    <source>
        <dbReference type="PROSITE" id="PS51186"/>
    </source>
</evidence>
<dbReference type="Pfam" id="PF13302">
    <property type="entry name" value="Acetyltransf_3"/>
    <property type="match status" value="1"/>
</dbReference>
<protein>
    <submittedName>
        <fullName evidence="2">N-acetyltransferase</fullName>
    </submittedName>
</protein>
<dbReference type="InterPro" id="IPR051531">
    <property type="entry name" value="N-acetyltransferase"/>
</dbReference>
<dbReference type="SUPFAM" id="SSF55729">
    <property type="entry name" value="Acyl-CoA N-acyltransferases (Nat)"/>
    <property type="match status" value="1"/>
</dbReference>
<dbReference type="PANTHER" id="PTHR43792">
    <property type="entry name" value="GNAT FAMILY, PUTATIVE (AFU_ORTHOLOGUE AFUA_3G00765)-RELATED-RELATED"/>
    <property type="match status" value="1"/>
</dbReference>
<proteinExistence type="predicted"/>
<evidence type="ECO:0000313" key="2">
    <source>
        <dbReference type="EMBL" id="AYV24090.1"/>
    </source>
</evidence>
<reference evidence="2 3" key="1">
    <citation type="submission" date="2018-11" db="EMBL/GenBank/DDBJ databases">
        <title>Complete Genome Sequence of Vbrio mediterranei 117-T6: a Potential Pathogen Bacteria Isolated from the Conchocelis of Pyropia.</title>
        <authorList>
            <person name="Liu Q."/>
        </authorList>
    </citation>
    <scope>NUCLEOTIDE SEQUENCE [LARGE SCALE GENOMIC DNA]</scope>
    <source>
        <strain evidence="2 3">117-T6</strain>
    </source>
</reference>
<dbReference type="InterPro" id="IPR016181">
    <property type="entry name" value="Acyl_CoA_acyltransferase"/>
</dbReference>
<dbReference type="PANTHER" id="PTHR43792:SF1">
    <property type="entry name" value="N-ACETYLTRANSFERASE DOMAIN-CONTAINING PROTEIN"/>
    <property type="match status" value="1"/>
</dbReference>
<evidence type="ECO:0000313" key="3">
    <source>
        <dbReference type="Proteomes" id="UP000279760"/>
    </source>
</evidence>
<name>A0A3G4VH46_9VIBR</name>
<gene>
    <name evidence="2" type="ORF">ECB94_22750</name>
</gene>
<dbReference type="InterPro" id="IPR000182">
    <property type="entry name" value="GNAT_dom"/>
</dbReference>
<dbReference type="Proteomes" id="UP000279760">
    <property type="component" value="Chromosome 2"/>
</dbReference>
<feature type="domain" description="N-acetyltransferase" evidence="1">
    <location>
        <begin position="61"/>
        <end position="221"/>
    </location>
</feature>
<dbReference type="Gene3D" id="3.40.630.30">
    <property type="match status" value="1"/>
</dbReference>
<dbReference type="PROSITE" id="PS51257">
    <property type="entry name" value="PROKAR_LIPOPROTEIN"/>
    <property type="match status" value="1"/>
</dbReference>
<dbReference type="GO" id="GO:0016747">
    <property type="term" value="F:acyltransferase activity, transferring groups other than amino-acyl groups"/>
    <property type="evidence" value="ECO:0007669"/>
    <property type="project" value="InterPro"/>
</dbReference>
<dbReference type="EMBL" id="CP033578">
    <property type="protein sequence ID" value="AYV24090.1"/>
    <property type="molecule type" value="Genomic_DNA"/>
</dbReference>
<organism evidence="2 3">
    <name type="scientific">Vibrio mediterranei</name>
    <dbReference type="NCBI Taxonomy" id="689"/>
    <lineage>
        <taxon>Bacteria</taxon>
        <taxon>Pseudomonadati</taxon>
        <taxon>Pseudomonadota</taxon>
        <taxon>Gammaproteobacteria</taxon>
        <taxon>Vibrionales</taxon>
        <taxon>Vibrionaceae</taxon>
        <taxon>Vibrio</taxon>
    </lineage>
</organism>
<dbReference type="AlphaFoldDB" id="A0A3G4VH46"/>
<dbReference type="PROSITE" id="PS51186">
    <property type="entry name" value="GNAT"/>
    <property type="match status" value="1"/>
</dbReference>
<sequence>MAVYSRYWGYASTGWAGGCFDLMKLMLRLSNQMATYRRDFLLLNEFGDTMTFETLLDTARIQLDHITSNDAGFFVKLMNSEGWLKNIGDRNVRTSDQAQEYLTNGFIKAYQELGFGYYVVRLKSCSTPIGICGFLKKPDLSYPDFGYAFLPSYQGKGYAHEACSELLTFAIDAFQLPVIDAVSLPQNAPSIRLLEKLGFQYIGLHQANSDSPLSLYRLSIK</sequence>
<accession>A0A3G4VH46</accession>